<organism evidence="1 2">
    <name type="scientific">Saccharopolyspora griseoalba</name>
    <dbReference type="NCBI Taxonomy" id="1431848"/>
    <lineage>
        <taxon>Bacteria</taxon>
        <taxon>Bacillati</taxon>
        <taxon>Actinomycetota</taxon>
        <taxon>Actinomycetes</taxon>
        <taxon>Pseudonocardiales</taxon>
        <taxon>Pseudonocardiaceae</taxon>
        <taxon>Saccharopolyspora</taxon>
    </lineage>
</organism>
<dbReference type="Proteomes" id="UP001596504">
    <property type="component" value="Unassembled WGS sequence"/>
</dbReference>
<dbReference type="SUPFAM" id="SSF52540">
    <property type="entry name" value="P-loop containing nucleoside triphosphate hydrolases"/>
    <property type="match status" value="1"/>
</dbReference>
<protein>
    <submittedName>
        <fullName evidence="1">Uncharacterized protein</fullName>
    </submittedName>
</protein>
<keyword evidence="2" id="KW-1185">Reference proteome</keyword>
<evidence type="ECO:0000313" key="1">
    <source>
        <dbReference type="EMBL" id="MFC7343054.1"/>
    </source>
</evidence>
<dbReference type="RefSeq" id="WP_380669577.1">
    <property type="nucleotide sequence ID" value="NZ_JBHTCJ010000008.1"/>
</dbReference>
<name>A0ABW2LP20_9PSEU</name>
<accession>A0ABW2LP20</accession>
<sequence length="705" mass="78248">MDLGLRTSTLPVKRPVDLGTLPLGRSVNVTRSMMSTDERAAVKGIENAEGDIGLFQAAREASASVHYGDRHTTTIVYTDRGGGLNEERVSTSVVADVQLGDRFVAPTGFKRAADMLLAERAVLVDGDPGIGRSTAARRLFQPFDGGKTRYRILSLDDEGREVSLDPEAVQPGEPLLLDLADAAQDVFLDVQDKLLQLWASVVAQGAMLVIVPPVGVDDCLRPEWDELRAPIQRPRGSEVLAKHLEAESMDYDADVLESLTFLRPHLDNDPMRELVRLCRRAVEARESNPDDVATNWLKSACTDVGGLRREVADAVEGWSGKWRALALSAAMLKDSNPDSVHLAAEKLRNRLQYRIYRPHVLEQDALNAMLARVGATTNERDEVGFTKTYYEGVLRDYFWENFPDMRRELGHWVGDCIVDFGFTNEDRDRLVARFAEQARRSGRIVDLCELASRLAPVKEGKPRTRPWAASALVYGLQENSANGSAAVVRRRIYEWAAKSTVASDLAHVLVSVCADVMSETHADQAIVRLRLLTTHVDPSVARAASDAMVRLAEDSRSYRRLLWRMRIWLEERRKESDAALFLAVSHPSRLIATSGSSEPLIVNRGLRRQLTSCWRVVFANAVQTWRSAAEGWMEASVGDRHGAQLLGVVVTGAGGDRATLAWLHVICRDWVAAADDLDEREERRRTFRNLSMKIDAALGLQLAGT</sequence>
<gene>
    <name evidence="1" type="ORF">ACFQRI_16745</name>
</gene>
<proteinExistence type="predicted"/>
<evidence type="ECO:0000313" key="2">
    <source>
        <dbReference type="Proteomes" id="UP001596504"/>
    </source>
</evidence>
<reference evidence="2" key="1">
    <citation type="journal article" date="2019" name="Int. J. Syst. Evol. Microbiol.">
        <title>The Global Catalogue of Microorganisms (GCM) 10K type strain sequencing project: providing services to taxonomists for standard genome sequencing and annotation.</title>
        <authorList>
            <consortium name="The Broad Institute Genomics Platform"/>
            <consortium name="The Broad Institute Genome Sequencing Center for Infectious Disease"/>
            <person name="Wu L."/>
            <person name="Ma J."/>
        </authorList>
    </citation>
    <scope>NUCLEOTIDE SEQUENCE [LARGE SCALE GENOMIC DNA]</scope>
    <source>
        <strain evidence="2">WLHS5</strain>
    </source>
</reference>
<dbReference type="EMBL" id="JBHTCJ010000008">
    <property type="protein sequence ID" value="MFC7343054.1"/>
    <property type="molecule type" value="Genomic_DNA"/>
</dbReference>
<dbReference type="InterPro" id="IPR027417">
    <property type="entry name" value="P-loop_NTPase"/>
</dbReference>
<comment type="caution">
    <text evidence="1">The sequence shown here is derived from an EMBL/GenBank/DDBJ whole genome shotgun (WGS) entry which is preliminary data.</text>
</comment>